<name>A0ABQ6C7X5_9BURK</name>
<keyword evidence="2" id="KW-1185">Reference proteome</keyword>
<dbReference type="Proteomes" id="UP001156903">
    <property type="component" value="Unassembled WGS sequence"/>
</dbReference>
<comment type="caution">
    <text evidence="1">The sequence shown here is derived from an EMBL/GenBank/DDBJ whole genome shotgun (WGS) entry which is preliminary data.</text>
</comment>
<evidence type="ECO:0008006" key="3">
    <source>
        <dbReference type="Google" id="ProtNLM"/>
    </source>
</evidence>
<evidence type="ECO:0000313" key="1">
    <source>
        <dbReference type="EMBL" id="GLS14860.1"/>
    </source>
</evidence>
<accession>A0ABQ6C7X5</accession>
<protein>
    <recommendedName>
        <fullName evidence="3">Type II secretion system protein GspC N-terminal domain-containing protein</fullName>
    </recommendedName>
</protein>
<gene>
    <name evidence="1" type="ORF">GCM10007935_22930</name>
</gene>
<evidence type="ECO:0000313" key="2">
    <source>
        <dbReference type="Proteomes" id="UP001156903"/>
    </source>
</evidence>
<proteinExistence type="predicted"/>
<dbReference type="RefSeq" id="WP_234266111.1">
    <property type="nucleotide sequence ID" value="NZ_BSPB01000016.1"/>
</dbReference>
<dbReference type="EMBL" id="BSPB01000016">
    <property type="protein sequence ID" value="GLS14860.1"/>
    <property type="molecule type" value="Genomic_DNA"/>
</dbReference>
<organism evidence="1 2">
    <name type="scientific">Hydrogenophaga electricum</name>
    <dbReference type="NCBI Taxonomy" id="1230953"/>
    <lineage>
        <taxon>Bacteria</taxon>
        <taxon>Pseudomonadati</taxon>
        <taxon>Pseudomonadota</taxon>
        <taxon>Betaproteobacteria</taxon>
        <taxon>Burkholderiales</taxon>
        <taxon>Comamonadaceae</taxon>
        <taxon>Hydrogenophaga</taxon>
    </lineage>
</organism>
<reference evidence="2" key="1">
    <citation type="journal article" date="2019" name="Int. J. Syst. Evol. Microbiol.">
        <title>The Global Catalogue of Microorganisms (GCM) 10K type strain sequencing project: providing services to taxonomists for standard genome sequencing and annotation.</title>
        <authorList>
            <consortium name="The Broad Institute Genomics Platform"/>
            <consortium name="The Broad Institute Genome Sequencing Center for Infectious Disease"/>
            <person name="Wu L."/>
            <person name="Ma J."/>
        </authorList>
    </citation>
    <scope>NUCLEOTIDE SEQUENCE [LARGE SCALE GENOMIC DNA]</scope>
    <source>
        <strain evidence="2">NBRC 109341</strain>
    </source>
</reference>
<sequence length="182" mass="18825">MKYVALILSSIATALLVLAVAGMAGRLGEQRRGLPPPQVSVSAPTAQQFNDQADLKNALQALVEASSSGSSFLMRQDGGSAASLFALAPAQPDMPRERVRALPPAPPEPPVVSVILDAGSEGKAVVNGHLVRVGDPVGDGLTVRSIQVDSVTFANGKDRSLQVTVPLDRLRVLGAYPSGGRP</sequence>